<accession>A0A369KPV9</accession>
<dbReference type="Proteomes" id="UP000253934">
    <property type="component" value="Unassembled WGS sequence"/>
</dbReference>
<feature type="domain" description="Nucleotidyl transferase" evidence="1">
    <location>
        <begin position="21"/>
        <end position="305"/>
    </location>
</feature>
<dbReference type="PANTHER" id="PTHR46390:SF1">
    <property type="entry name" value="MANNOSE-1-PHOSPHATE GUANYLYLTRANSFERASE"/>
    <property type="match status" value="1"/>
</dbReference>
<evidence type="ECO:0000259" key="1">
    <source>
        <dbReference type="Pfam" id="PF00483"/>
    </source>
</evidence>
<keyword evidence="4" id="KW-1185">Reference proteome</keyword>
<dbReference type="GO" id="GO:0009298">
    <property type="term" value="P:GDP-mannose biosynthetic process"/>
    <property type="evidence" value="ECO:0007669"/>
    <property type="project" value="TreeGrafter"/>
</dbReference>
<dbReference type="InterPro" id="IPR054566">
    <property type="entry name" value="ManC/GMP-like_b-helix"/>
</dbReference>
<reference evidence="3" key="1">
    <citation type="submission" date="2018-04" db="EMBL/GenBank/DDBJ databases">
        <title>Draft genome sequence of the Candidatus Spirobacillus cienkowskii, a pathogen of freshwater Daphnia species, reconstructed from hemolymph metagenomic reads.</title>
        <authorList>
            <person name="Bresciani L."/>
            <person name="Lemos L.N."/>
            <person name="Wale N."/>
            <person name="Lin J.Y."/>
            <person name="Fernandes G.R."/>
            <person name="Duffy M.A."/>
            <person name="Rodrigues J.M."/>
        </authorList>
    </citation>
    <scope>NUCLEOTIDE SEQUENCE [LARGE SCALE GENOMIC DNA]</scope>
    <source>
        <strain evidence="3">Binning01</strain>
    </source>
</reference>
<comment type="caution">
    <text evidence="3">The sequence shown here is derived from an EMBL/GenBank/DDBJ whole genome shotgun (WGS) entry which is preliminary data.</text>
</comment>
<organism evidence="3 4">
    <name type="scientific">Spirobacillus cienkowskii</name>
    <dbReference type="NCBI Taxonomy" id="495820"/>
    <lineage>
        <taxon>Bacteria</taxon>
        <taxon>Pseudomonadati</taxon>
        <taxon>Bdellovibrionota</taxon>
        <taxon>Oligoflexia</taxon>
        <taxon>Silvanigrellales</taxon>
        <taxon>Spirobacillus</taxon>
    </lineage>
</organism>
<dbReference type="Gene3D" id="3.90.550.10">
    <property type="entry name" value="Spore Coat Polysaccharide Biosynthesis Protein SpsA, Chain A"/>
    <property type="match status" value="1"/>
</dbReference>
<dbReference type="Pfam" id="PF22640">
    <property type="entry name" value="ManC_GMP_beta-helix"/>
    <property type="match status" value="1"/>
</dbReference>
<dbReference type="SUPFAM" id="SSF53448">
    <property type="entry name" value="Nucleotide-diphospho-sugar transferases"/>
    <property type="match status" value="1"/>
</dbReference>
<dbReference type="SUPFAM" id="SSF159283">
    <property type="entry name" value="Guanosine diphospho-D-mannose pyrophosphorylase/mannose-6-phosphate isomerase linker domain"/>
    <property type="match status" value="1"/>
</dbReference>
<sequence>MLWEAFKLKQELFQKDPNIYSLILSGGSGTRLWPLSRKTFPKQFLALGNNQKSLLQLTVDRIKNITIQENRWLITTQVQEKLCHKQVQNQVSRFIIEPEPRNTAPAIALGAWELLKENPNSIMVIISSDHSIQNVRSFEQTILDAIQLAKNNFFVTVGIQPTHPATGFGYIEKGLPLDSSGNIISPQKLNEVNAAGYSVRSFREKPNLAAAEQFLRTQKYLWNAGIFVWKTKTFWNAFSHLQPEIANAIESMTPTNAKDVYALIDKIPIDVAFLEQTSHVACIPAHFDWNDIGSWSAVRECFEQDNAGNKVTGDVYTHETKNSLIHTTGPFVSVIGMDNVAVVATHDAILVMPLSRSEDVKKVVQHLELKNKNLL</sequence>
<dbReference type="Pfam" id="PF00483">
    <property type="entry name" value="NTP_transferase"/>
    <property type="match status" value="1"/>
</dbReference>
<dbReference type="InterPro" id="IPR005835">
    <property type="entry name" value="NTP_transferase_dom"/>
</dbReference>
<evidence type="ECO:0000313" key="3">
    <source>
        <dbReference type="EMBL" id="RDB35602.1"/>
    </source>
</evidence>
<dbReference type="EMBL" id="QOVW01000080">
    <property type="protein sequence ID" value="RDB35602.1"/>
    <property type="molecule type" value="Genomic_DNA"/>
</dbReference>
<evidence type="ECO:0000259" key="2">
    <source>
        <dbReference type="Pfam" id="PF22640"/>
    </source>
</evidence>
<dbReference type="GO" id="GO:0004475">
    <property type="term" value="F:mannose-1-phosphate guanylyltransferase (GTP) activity"/>
    <property type="evidence" value="ECO:0007669"/>
    <property type="project" value="InterPro"/>
</dbReference>
<evidence type="ECO:0008006" key="5">
    <source>
        <dbReference type="Google" id="ProtNLM"/>
    </source>
</evidence>
<feature type="domain" description="MannoseP isomerase/GMP-like beta-helix" evidence="2">
    <location>
        <begin position="319"/>
        <end position="367"/>
    </location>
</feature>
<dbReference type="InterPro" id="IPR049577">
    <property type="entry name" value="GMPP_N"/>
</dbReference>
<proteinExistence type="predicted"/>
<dbReference type="AlphaFoldDB" id="A0A369KPV9"/>
<dbReference type="InterPro" id="IPR029044">
    <property type="entry name" value="Nucleotide-diphossugar_trans"/>
</dbReference>
<dbReference type="InterPro" id="IPR051161">
    <property type="entry name" value="Mannose-6P_isomerase_type2"/>
</dbReference>
<gene>
    <name evidence="3" type="ORF">DCC88_09315</name>
</gene>
<dbReference type="PANTHER" id="PTHR46390">
    <property type="entry name" value="MANNOSE-1-PHOSPHATE GUANYLYLTRANSFERASE"/>
    <property type="match status" value="1"/>
</dbReference>
<protein>
    <recommendedName>
        <fullName evidence="5">Mannose-1-phosphate guanylyltransferase</fullName>
    </recommendedName>
</protein>
<name>A0A369KPV9_9BACT</name>
<evidence type="ECO:0000313" key="4">
    <source>
        <dbReference type="Proteomes" id="UP000253934"/>
    </source>
</evidence>
<dbReference type="CDD" id="cd02509">
    <property type="entry name" value="GDP-M1P_Guanylyltransferase"/>
    <property type="match status" value="1"/>
</dbReference>